<reference evidence="3 4" key="1">
    <citation type="submission" date="2017-04" db="EMBL/GenBank/DDBJ databases">
        <authorList>
            <person name="Afonso C.L."/>
            <person name="Miller P.J."/>
            <person name="Scott M.A."/>
            <person name="Spackman E."/>
            <person name="Goraichik I."/>
            <person name="Dimitrov K.M."/>
            <person name="Suarez D.L."/>
            <person name="Swayne D.E."/>
        </authorList>
    </citation>
    <scope>NUCLEOTIDE SEQUENCE [LARGE SCALE GENOMIC DNA]</scope>
    <source>
        <strain evidence="4">XA(T)</strain>
    </source>
</reference>
<dbReference type="InterPro" id="IPR029056">
    <property type="entry name" value="Ribokinase-like"/>
</dbReference>
<evidence type="ECO:0000256" key="2">
    <source>
        <dbReference type="ARBA" id="ARBA00022777"/>
    </source>
</evidence>
<dbReference type="Pfam" id="PF00294">
    <property type="entry name" value="PfkB"/>
    <property type="match status" value="1"/>
</dbReference>
<evidence type="ECO:0000313" key="3">
    <source>
        <dbReference type="EMBL" id="ARJ04435.1"/>
    </source>
</evidence>
<evidence type="ECO:0000256" key="1">
    <source>
        <dbReference type="ARBA" id="ARBA00022679"/>
    </source>
</evidence>
<dbReference type="PANTHER" id="PTHR10584:SF166">
    <property type="entry name" value="RIBOKINASE"/>
    <property type="match status" value="1"/>
</dbReference>
<protein>
    <submittedName>
        <fullName evidence="3">Uncharacterized protein</fullName>
    </submittedName>
</protein>
<dbReference type="AlphaFoldDB" id="A0A1X9LGV2"/>
<dbReference type="SUPFAM" id="SSF53613">
    <property type="entry name" value="Ribokinase-like"/>
    <property type="match status" value="1"/>
</dbReference>
<evidence type="ECO:0000313" key="4">
    <source>
        <dbReference type="Proteomes" id="UP000192775"/>
    </source>
</evidence>
<keyword evidence="4" id="KW-1185">Reference proteome</keyword>
<gene>
    <name evidence="3" type="ORF">B5808_03750</name>
</gene>
<dbReference type="InterPro" id="IPR011611">
    <property type="entry name" value="PfkB_dom"/>
</dbReference>
<keyword evidence="1" id="KW-0808">Transferase</keyword>
<keyword evidence="2" id="KW-0418">Kinase</keyword>
<dbReference type="GO" id="GO:0016301">
    <property type="term" value="F:kinase activity"/>
    <property type="evidence" value="ECO:0007669"/>
    <property type="project" value="UniProtKB-KW"/>
</dbReference>
<dbReference type="RefSeq" id="WP_085018537.1">
    <property type="nucleotide sequence ID" value="NZ_BMHD01000001.1"/>
</dbReference>
<name>A0A1X9LGV2_9MICO</name>
<proteinExistence type="predicted"/>
<dbReference type="Proteomes" id="UP000192775">
    <property type="component" value="Chromosome"/>
</dbReference>
<dbReference type="STRING" id="1619308.B5808_03750"/>
<sequence length="319" mass="33101">MSPTTSSALAVVGYASLDSATSTTHFRGVDATSILRRPLRSDTPSIGGIAHLVAAAAANGAEVMAVSWIGHDRNGGLWRSALLETGASDAGLAVHGERSPSATMLEIESGGTICFFDPGTCHPERLDDGQVAVLRAAGTVLLTVAPRSLTEHVLDELPPDVRLVWAVKHDADAYDGALVRRLLARADAVSFARGERPFLEAQGPLSSSVRPGTVLLETLGAEGVRWEVAGEGRSGSLTVERVSAADTTGAGDTFIGTAAADLARLPSDSALTDETLDELVARASAAARDLLLSRATTRPHEPAPHDGAPQNEGVTHAER</sequence>
<dbReference type="PANTHER" id="PTHR10584">
    <property type="entry name" value="SUGAR KINASE"/>
    <property type="match status" value="1"/>
</dbReference>
<organism evidence="3 4">
    <name type="scientific">Cnuibacter physcomitrellae</name>
    <dbReference type="NCBI Taxonomy" id="1619308"/>
    <lineage>
        <taxon>Bacteria</taxon>
        <taxon>Bacillati</taxon>
        <taxon>Actinomycetota</taxon>
        <taxon>Actinomycetes</taxon>
        <taxon>Micrococcales</taxon>
        <taxon>Microbacteriaceae</taxon>
        <taxon>Cnuibacter</taxon>
    </lineage>
</organism>
<dbReference type="EMBL" id="CP020715">
    <property type="protein sequence ID" value="ARJ04435.1"/>
    <property type="molecule type" value="Genomic_DNA"/>
</dbReference>
<dbReference type="Gene3D" id="3.40.1190.20">
    <property type="match status" value="1"/>
</dbReference>
<dbReference type="KEGG" id="cphy:B5808_03750"/>
<accession>A0A1X9LGV2</accession>